<comment type="caution">
    <text evidence="2">The sequence shown here is derived from an EMBL/GenBank/DDBJ whole genome shotgun (WGS) entry which is preliminary data.</text>
</comment>
<dbReference type="EMBL" id="JAIXMP010000054">
    <property type="protein sequence ID" value="KAI9245077.1"/>
    <property type="molecule type" value="Genomic_DNA"/>
</dbReference>
<keyword evidence="3" id="KW-1185">Reference proteome</keyword>
<dbReference type="Proteomes" id="UP001209540">
    <property type="component" value="Unassembled WGS sequence"/>
</dbReference>
<feature type="chain" id="PRO_5041929964" description="Secreted protein" evidence="1">
    <location>
        <begin position="19"/>
        <end position="82"/>
    </location>
</feature>
<evidence type="ECO:0000313" key="2">
    <source>
        <dbReference type="EMBL" id="KAI9245077.1"/>
    </source>
</evidence>
<reference evidence="2" key="1">
    <citation type="journal article" date="2022" name="IScience">
        <title>Evolution of zygomycete secretomes and the origins of terrestrial fungal ecologies.</title>
        <authorList>
            <person name="Chang Y."/>
            <person name="Wang Y."/>
            <person name="Mondo S."/>
            <person name="Ahrendt S."/>
            <person name="Andreopoulos W."/>
            <person name="Barry K."/>
            <person name="Beard J."/>
            <person name="Benny G.L."/>
            <person name="Blankenship S."/>
            <person name="Bonito G."/>
            <person name="Cuomo C."/>
            <person name="Desiro A."/>
            <person name="Gervers K.A."/>
            <person name="Hundley H."/>
            <person name="Kuo A."/>
            <person name="LaButti K."/>
            <person name="Lang B.F."/>
            <person name="Lipzen A."/>
            <person name="O'Donnell K."/>
            <person name="Pangilinan J."/>
            <person name="Reynolds N."/>
            <person name="Sandor L."/>
            <person name="Smith M.E."/>
            <person name="Tsang A."/>
            <person name="Grigoriev I.V."/>
            <person name="Stajich J.E."/>
            <person name="Spatafora J.W."/>
        </authorList>
    </citation>
    <scope>NUCLEOTIDE SEQUENCE</scope>
    <source>
        <strain evidence="2">RSA 2281</strain>
    </source>
</reference>
<dbReference type="AlphaFoldDB" id="A0AAD5P7L8"/>
<protein>
    <recommendedName>
        <fullName evidence="4">Secreted protein</fullName>
    </recommendedName>
</protein>
<gene>
    <name evidence="2" type="ORF">BDA99DRAFT_528397</name>
</gene>
<evidence type="ECO:0000313" key="3">
    <source>
        <dbReference type="Proteomes" id="UP001209540"/>
    </source>
</evidence>
<feature type="signal peptide" evidence="1">
    <location>
        <begin position="1"/>
        <end position="18"/>
    </location>
</feature>
<accession>A0AAD5P7L8</accession>
<name>A0AAD5P7L8_9FUNG</name>
<organism evidence="2 3">
    <name type="scientific">Phascolomyces articulosus</name>
    <dbReference type="NCBI Taxonomy" id="60185"/>
    <lineage>
        <taxon>Eukaryota</taxon>
        <taxon>Fungi</taxon>
        <taxon>Fungi incertae sedis</taxon>
        <taxon>Mucoromycota</taxon>
        <taxon>Mucoromycotina</taxon>
        <taxon>Mucoromycetes</taxon>
        <taxon>Mucorales</taxon>
        <taxon>Lichtheimiaceae</taxon>
        <taxon>Phascolomyces</taxon>
    </lineage>
</organism>
<evidence type="ECO:0000256" key="1">
    <source>
        <dbReference type="SAM" id="SignalP"/>
    </source>
</evidence>
<evidence type="ECO:0008006" key="4">
    <source>
        <dbReference type="Google" id="ProtNLM"/>
    </source>
</evidence>
<reference evidence="2" key="2">
    <citation type="submission" date="2023-02" db="EMBL/GenBank/DDBJ databases">
        <authorList>
            <consortium name="DOE Joint Genome Institute"/>
            <person name="Mondo S.J."/>
            <person name="Chang Y."/>
            <person name="Wang Y."/>
            <person name="Ahrendt S."/>
            <person name="Andreopoulos W."/>
            <person name="Barry K."/>
            <person name="Beard J."/>
            <person name="Benny G.L."/>
            <person name="Blankenship S."/>
            <person name="Bonito G."/>
            <person name="Cuomo C."/>
            <person name="Desiro A."/>
            <person name="Gervers K.A."/>
            <person name="Hundley H."/>
            <person name="Kuo A."/>
            <person name="LaButti K."/>
            <person name="Lang B.F."/>
            <person name="Lipzen A."/>
            <person name="O'Donnell K."/>
            <person name="Pangilinan J."/>
            <person name="Reynolds N."/>
            <person name="Sandor L."/>
            <person name="Smith M.W."/>
            <person name="Tsang A."/>
            <person name="Grigoriev I.V."/>
            <person name="Stajich J.E."/>
            <person name="Spatafora J.W."/>
        </authorList>
    </citation>
    <scope>NUCLEOTIDE SEQUENCE</scope>
    <source>
        <strain evidence="2">RSA 2281</strain>
    </source>
</reference>
<sequence length="82" mass="9809">MNICLIWLFICNISSIRNQDVWFACFFIHFDTFPLCFEIEFFSFTTTGFASQKKLSAFEQIEMKMTHRYSSYSIPPDSPKKW</sequence>
<proteinExistence type="predicted"/>
<keyword evidence="1" id="KW-0732">Signal</keyword>